<dbReference type="SUPFAM" id="SSF55874">
    <property type="entry name" value="ATPase domain of HSP90 chaperone/DNA topoisomerase II/histidine kinase"/>
    <property type="match status" value="1"/>
</dbReference>
<dbReference type="Pfam" id="PF08448">
    <property type="entry name" value="PAS_4"/>
    <property type="match status" value="3"/>
</dbReference>
<dbReference type="InterPro" id="IPR004358">
    <property type="entry name" value="Sig_transdc_His_kin-like_C"/>
</dbReference>
<keyword evidence="3" id="KW-0597">Phosphoprotein</keyword>
<evidence type="ECO:0000256" key="7">
    <source>
        <dbReference type="SAM" id="Coils"/>
    </source>
</evidence>
<dbReference type="InterPro" id="IPR036890">
    <property type="entry name" value="HATPase_C_sf"/>
</dbReference>
<dbReference type="AlphaFoldDB" id="A0A7H0H1G5"/>
<proteinExistence type="predicted"/>
<organism evidence="11 12">
    <name type="scientific">Hymenobacter qilianensis</name>
    <dbReference type="NCBI Taxonomy" id="1385715"/>
    <lineage>
        <taxon>Bacteria</taxon>
        <taxon>Pseudomonadati</taxon>
        <taxon>Bacteroidota</taxon>
        <taxon>Cytophagia</taxon>
        <taxon>Cytophagales</taxon>
        <taxon>Hymenobacteraceae</taxon>
        <taxon>Hymenobacter</taxon>
    </lineage>
</organism>
<dbReference type="PANTHER" id="PTHR42878">
    <property type="entry name" value="TWO-COMPONENT HISTIDINE KINASE"/>
    <property type="match status" value="1"/>
</dbReference>
<evidence type="ECO:0000256" key="6">
    <source>
        <dbReference type="ARBA" id="ARBA00023136"/>
    </source>
</evidence>
<dbReference type="Gene3D" id="3.30.565.10">
    <property type="entry name" value="Histidine kinase-like ATPase, C-terminal domain"/>
    <property type="match status" value="1"/>
</dbReference>
<evidence type="ECO:0000313" key="11">
    <source>
        <dbReference type="EMBL" id="QNP54381.1"/>
    </source>
</evidence>
<keyword evidence="7" id="KW-0175">Coiled coil</keyword>
<keyword evidence="4" id="KW-0808">Transferase</keyword>
<dbReference type="InterPro" id="IPR003661">
    <property type="entry name" value="HisK_dim/P_dom"/>
</dbReference>
<evidence type="ECO:0000313" key="12">
    <source>
        <dbReference type="Proteomes" id="UP000516093"/>
    </source>
</evidence>
<dbReference type="InterPro" id="IPR036097">
    <property type="entry name" value="HisK_dim/P_sf"/>
</dbReference>
<feature type="domain" description="PAS" evidence="9">
    <location>
        <begin position="290"/>
        <end position="342"/>
    </location>
</feature>
<dbReference type="PROSITE" id="PS50109">
    <property type="entry name" value="HIS_KIN"/>
    <property type="match status" value="1"/>
</dbReference>
<dbReference type="InterPro" id="IPR000014">
    <property type="entry name" value="PAS"/>
</dbReference>
<dbReference type="CDD" id="cd00082">
    <property type="entry name" value="HisKA"/>
    <property type="match status" value="1"/>
</dbReference>
<dbReference type="SMART" id="SM00387">
    <property type="entry name" value="HATPase_c"/>
    <property type="match status" value="1"/>
</dbReference>
<dbReference type="SUPFAM" id="SSF47384">
    <property type="entry name" value="Homodimeric domain of signal transducing histidine kinase"/>
    <property type="match status" value="1"/>
</dbReference>
<dbReference type="InterPro" id="IPR005467">
    <property type="entry name" value="His_kinase_dom"/>
</dbReference>
<evidence type="ECO:0000259" key="8">
    <source>
        <dbReference type="PROSITE" id="PS50109"/>
    </source>
</evidence>
<keyword evidence="5" id="KW-0418">Kinase</keyword>
<feature type="domain" description="PAC" evidence="10">
    <location>
        <begin position="367"/>
        <end position="420"/>
    </location>
</feature>
<evidence type="ECO:0000256" key="4">
    <source>
        <dbReference type="ARBA" id="ARBA00022679"/>
    </source>
</evidence>
<dbReference type="PANTHER" id="PTHR42878:SF15">
    <property type="entry name" value="BACTERIOPHYTOCHROME"/>
    <property type="match status" value="1"/>
</dbReference>
<dbReference type="CDD" id="cd00130">
    <property type="entry name" value="PAS"/>
    <property type="match status" value="1"/>
</dbReference>
<dbReference type="NCBIfam" id="TIGR00229">
    <property type="entry name" value="sensory_box"/>
    <property type="match status" value="1"/>
</dbReference>
<dbReference type="InterPro" id="IPR035965">
    <property type="entry name" value="PAS-like_dom_sf"/>
</dbReference>
<dbReference type="InterPro" id="IPR050351">
    <property type="entry name" value="BphY/WalK/GraS-like"/>
</dbReference>
<dbReference type="Proteomes" id="UP000516093">
    <property type="component" value="Plasmid p_unnamed2"/>
</dbReference>
<evidence type="ECO:0000256" key="3">
    <source>
        <dbReference type="ARBA" id="ARBA00022553"/>
    </source>
</evidence>
<dbReference type="GO" id="GO:0007234">
    <property type="term" value="P:osmosensory signaling via phosphorelay pathway"/>
    <property type="evidence" value="ECO:0007669"/>
    <property type="project" value="TreeGrafter"/>
</dbReference>
<dbReference type="GO" id="GO:0016020">
    <property type="term" value="C:membrane"/>
    <property type="evidence" value="ECO:0007669"/>
    <property type="project" value="UniProtKB-SubCell"/>
</dbReference>
<keyword evidence="12" id="KW-1185">Reference proteome</keyword>
<evidence type="ECO:0000256" key="5">
    <source>
        <dbReference type="ARBA" id="ARBA00022777"/>
    </source>
</evidence>
<dbReference type="SMART" id="SM00091">
    <property type="entry name" value="PAS"/>
    <property type="match status" value="3"/>
</dbReference>
<evidence type="ECO:0000259" key="10">
    <source>
        <dbReference type="PROSITE" id="PS50113"/>
    </source>
</evidence>
<dbReference type="InterPro" id="IPR013656">
    <property type="entry name" value="PAS_4"/>
</dbReference>
<dbReference type="GO" id="GO:0000155">
    <property type="term" value="F:phosphorelay sensor kinase activity"/>
    <property type="evidence" value="ECO:0007669"/>
    <property type="project" value="InterPro"/>
</dbReference>
<feature type="coiled-coil region" evidence="7">
    <location>
        <begin position="411"/>
        <end position="449"/>
    </location>
</feature>
<dbReference type="InterPro" id="IPR003594">
    <property type="entry name" value="HATPase_dom"/>
</dbReference>
<keyword evidence="11" id="KW-0614">Plasmid</keyword>
<dbReference type="Gene3D" id="3.30.450.20">
    <property type="entry name" value="PAS domain"/>
    <property type="match status" value="3"/>
</dbReference>
<dbReference type="PROSITE" id="PS50113">
    <property type="entry name" value="PAC"/>
    <property type="match status" value="1"/>
</dbReference>
<name>A0A7H0H1G5_9BACT</name>
<feature type="domain" description="Histidine kinase" evidence="8">
    <location>
        <begin position="459"/>
        <end position="674"/>
    </location>
</feature>
<dbReference type="Gene3D" id="1.10.287.130">
    <property type="match status" value="1"/>
</dbReference>
<dbReference type="KEGG" id="hqi:H9L05_22150"/>
<reference evidence="11 12" key="1">
    <citation type="submission" date="2020-08" db="EMBL/GenBank/DDBJ databases">
        <title>Genome sequence of Hymenobacter qilianensis JCM 19763T.</title>
        <authorList>
            <person name="Hyun D.-W."/>
            <person name="Bae J.-W."/>
        </authorList>
    </citation>
    <scope>NUCLEOTIDE SEQUENCE [LARGE SCALE GENOMIC DNA]</scope>
    <source>
        <strain evidence="11 12">JCM 19763</strain>
        <plasmid evidence="11 12">p_unnamed2</plasmid>
    </source>
</reference>
<keyword evidence="6" id="KW-0472">Membrane</keyword>
<dbReference type="InterPro" id="IPR000700">
    <property type="entry name" value="PAS-assoc_C"/>
</dbReference>
<evidence type="ECO:0000256" key="1">
    <source>
        <dbReference type="ARBA" id="ARBA00000085"/>
    </source>
</evidence>
<dbReference type="PRINTS" id="PR00344">
    <property type="entry name" value="BCTRLSENSOR"/>
</dbReference>
<dbReference type="RefSeq" id="WP_187734540.1">
    <property type="nucleotide sequence ID" value="NZ_BMFN01000006.1"/>
</dbReference>
<dbReference type="EMBL" id="CP060786">
    <property type="protein sequence ID" value="QNP54381.1"/>
    <property type="molecule type" value="Genomic_DNA"/>
</dbReference>
<evidence type="ECO:0000256" key="2">
    <source>
        <dbReference type="ARBA" id="ARBA00012438"/>
    </source>
</evidence>
<geneLocation type="plasmid" evidence="11 12">
    <name>p_unnamed2</name>
</geneLocation>
<gene>
    <name evidence="11" type="ORF">H9L05_22150</name>
</gene>
<sequence>MPVALDVGLLFHALPTPYMLLSPALVIEAASDAYLRATLTKRERLVGQYLFDAFPDNPLSPEAQSVHNLRASLTQVLVTGQPHEMAPQHYDVPDPERPGKFVERHWHPLNTPLLDPQGRVLYILHSARDVTAEVQAQVHLRASHAADQHARAEAERQAAERLTFYRVFEQTPALVALLRDPGHRFEYVNPAYQALFPGRQLVGLDLAVAVPELQDQGFGDLLDRVYQTSETYFGQEMPFTAQPPPGQPPRRAYYNFTYQAYRENGQVAGISIFAYDVTEQVLARQERAAQQRQLQDVFEQAPVAIFVVRGEEYIFDVVNPSMGQMLGSTPDQILGQRYFDLLPALADQGYRDLLAQIWHSGQEYVAHEQAAQLPHHRDGEPGYYNFSYVPLRNAEGRTTSIMCVAVDVTAQVRARQQVQDLNEELAAINEELQVTNEELNQSNTQLTRTNVDLDTFVYTASHDLKAPITNIESIVLALRETLPAAVQHDEMVAHLLALLDKTIARFQVTITQLTDMTRLQLAHTGPVEPVVLAQVVEDVRLDLTPLLLAAQTQLTVDLTPELVVSFAPANLRSVVYNLLSNAIKYRAPDRPSVVLVRAAQTPNGVVLAVQDNGLGMSEVQQRQLFGLFQRLHTHVEGTGVGLYISKRLVENAGGTISVQSQPHQGTTFTVTFPA</sequence>
<dbReference type="GO" id="GO:0030295">
    <property type="term" value="F:protein kinase activator activity"/>
    <property type="evidence" value="ECO:0007669"/>
    <property type="project" value="TreeGrafter"/>
</dbReference>
<dbReference type="GO" id="GO:0000156">
    <property type="term" value="F:phosphorelay response regulator activity"/>
    <property type="evidence" value="ECO:0007669"/>
    <property type="project" value="TreeGrafter"/>
</dbReference>
<dbReference type="PROSITE" id="PS50112">
    <property type="entry name" value="PAS"/>
    <property type="match status" value="1"/>
</dbReference>
<evidence type="ECO:0000259" key="9">
    <source>
        <dbReference type="PROSITE" id="PS50112"/>
    </source>
</evidence>
<dbReference type="SUPFAM" id="SSF55785">
    <property type="entry name" value="PYP-like sensor domain (PAS domain)"/>
    <property type="match status" value="2"/>
</dbReference>
<protein>
    <recommendedName>
        <fullName evidence="2">histidine kinase</fullName>
        <ecNumber evidence="2">2.7.13.3</ecNumber>
    </recommendedName>
</protein>
<comment type="catalytic activity">
    <reaction evidence="1">
        <text>ATP + protein L-histidine = ADP + protein N-phospho-L-histidine.</text>
        <dbReference type="EC" id="2.7.13.3"/>
    </reaction>
</comment>
<dbReference type="EC" id="2.7.13.3" evidence="2"/>
<dbReference type="Pfam" id="PF02518">
    <property type="entry name" value="HATPase_c"/>
    <property type="match status" value="1"/>
</dbReference>
<accession>A0A7H0H1G5</accession>